<comment type="caution">
    <text evidence="7">The sequence shown here is derived from an EMBL/GenBank/DDBJ whole genome shotgun (WGS) entry which is preliminary data.</text>
</comment>
<dbReference type="SUPFAM" id="SSF51905">
    <property type="entry name" value="FAD/NAD(P)-binding domain"/>
    <property type="match status" value="1"/>
</dbReference>
<evidence type="ECO:0000259" key="6">
    <source>
        <dbReference type="Pfam" id="PF05199"/>
    </source>
</evidence>
<evidence type="ECO:0000313" key="8">
    <source>
        <dbReference type="Proteomes" id="UP001201985"/>
    </source>
</evidence>
<keyword evidence="4" id="KW-0274">FAD</keyword>
<dbReference type="Gene3D" id="3.50.50.60">
    <property type="entry name" value="FAD/NAD(P)-binding domain"/>
    <property type="match status" value="1"/>
</dbReference>
<dbReference type="PANTHER" id="PTHR42784:SF1">
    <property type="entry name" value="PYRANOSE 2-OXIDASE"/>
    <property type="match status" value="1"/>
</dbReference>
<name>A0ABS9W391_9PROT</name>
<dbReference type="Proteomes" id="UP001201985">
    <property type="component" value="Unassembled WGS sequence"/>
</dbReference>
<keyword evidence="8" id="KW-1185">Reference proteome</keyword>
<comment type="cofactor">
    <cofactor evidence="1">
        <name>FAD</name>
        <dbReference type="ChEBI" id="CHEBI:57692"/>
    </cofactor>
</comment>
<sequence>MALAEAPRDGVVDADRAMHGVPNLRIASAAVFPTCGHANPTLIIVALALRRADHLKAGAARNAAPIRPSLAEPAP</sequence>
<keyword evidence="5" id="KW-0560">Oxidoreductase</keyword>
<feature type="domain" description="Glucose-methanol-choline oxidoreductase C-terminal" evidence="6">
    <location>
        <begin position="2"/>
        <end position="48"/>
    </location>
</feature>
<keyword evidence="3" id="KW-0285">Flavoprotein</keyword>
<evidence type="ECO:0000256" key="1">
    <source>
        <dbReference type="ARBA" id="ARBA00001974"/>
    </source>
</evidence>
<dbReference type="Pfam" id="PF05199">
    <property type="entry name" value="GMC_oxred_C"/>
    <property type="match status" value="1"/>
</dbReference>
<dbReference type="EMBL" id="JALBUU010000004">
    <property type="protein sequence ID" value="MCI0753677.1"/>
    <property type="molecule type" value="Genomic_DNA"/>
</dbReference>
<reference evidence="7 8" key="1">
    <citation type="submission" date="2022-03" db="EMBL/GenBank/DDBJ databases">
        <title>Complete genome analysis of Roseomonas KG 17.1 : a prolific producer of plant growth promoters.</title>
        <authorList>
            <person name="Saadouli I."/>
            <person name="Najjari A."/>
            <person name="Mosbah A."/>
            <person name="Ouzari H.I."/>
        </authorList>
    </citation>
    <scope>NUCLEOTIDE SEQUENCE [LARGE SCALE GENOMIC DNA]</scope>
    <source>
        <strain evidence="7 8">KG17-1</strain>
    </source>
</reference>
<evidence type="ECO:0000313" key="7">
    <source>
        <dbReference type="EMBL" id="MCI0753677.1"/>
    </source>
</evidence>
<evidence type="ECO:0000256" key="5">
    <source>
        <dbReference type="ARBA" id="ARBA00023002"/>
    </source>
</evidence>
<evidence type="ECO:0000256" key="4">
    <source>
        <dbReference type="ARBA" id="ARBA00022827"/>
    </source>
</evidence>
<proteinExistence type="inferred from homology"/>
<dbReference type="RefSeq" id="WP_238384229.1">
    <property type="nucleotide sequence ID" value="NZ_JALBUU010000004.1"/>
</dbReference>
<organism evidence="7 8">
    <name type="scientific">Teichococcus vastitatis</name>
    <dbReference type="NCBI Taxonomy" id="2307076"/>
    <lineage>
        <taxon>Bacteria</taxon>
        <taxon>Pseudomonadati</taxon>
        <taxon>Pseudomonadota</taxon>
        <taxon>Alphaproteobacteria</taxon>
        <taxon>Acetobacterales</taxon>
        <taxon>Roseomonadaceae</taxon>
        <taxon>Roseomonas</taxon>
    </lineage>
</organism>
<dbReference type="InterPro" id="IPR007867">
    <property type="entry name" value="GMC_OxRtase_C"/>
</dbReference>
<accession>A0ABS9W391</accession>
<protein>
    <submittedName>
        <fullName evidence="7">GMC family oxidoreductase</fullName>
    </submittedName>
</protein>
<evidence type="ECO:0000256" key="3">
    <source>
        <dbReference type="ARBA" id="ARBA00022630"/>
    </source>
</evidence>
<comment type="similarity">
    <text evidence="2">Belongs to the GMC oxidoreductase family.</text>
</comment>
<evidence type="ECO:0000256" key="2">
    <source>
        <dbReference type="ARBA" id="ARBA00010790"/>
    </source>
</evidence>
<gene>
    <name evidence="7" type="ORF">MON41_07885</name>
</gene>
<dbReference type="PANTHER" id="PTHR42784">
    <property type="entry name" value="PYRANOSE 2-OXIDASE"/>
    <property type="match status" value="1"/>
</dbReference>
<dbReference type="InterPro" id="IPR036188">
    <property type="entry name" value="FAD/NAD-bd_sf"/>
</dbReference>
<dbReference type="InterPro" id="IPR051473">
    <property type="entry name" value="P2Ox-like"/>
</dbReference>